<accession>A0A2V5HCH9</accession>
<evidence type="ECO:0000313" key="2">
    <source>
        <dbReference type="EMBL" id="PYI22049.1"/>
    </source>
</evidence>
<organism evidence="2 3">
    <name type="scientific">Aspergillus violaceofuscus (strain CBS 115571)</name>
    <dbReference type="NCBI Taxonomy" id="1450538"/>
    <lineage>
        <taxon>Eukaryota</taxon>
        <taxon>Fungi</taxon>
        <taxon>Dikarya</taxon>
        <taxon>Ascomycota</taxon>
        <taxon>Pezizomycotina</taxon>
        <taxon>Eurotiomycetes</taxon>
        <taxon>Eurotiomycetidae</taxon>
        <taxon>Eurotiales</taxon>
        <taxon>Aspergillaceae</taxon>
        <taxon>Aspergillus</taxon>
    </lineage>
</organism>
<dbReference type="EMBL" id="KZ825113">
    <property type="protein sequence ID" value="PYI22049.1"/>
    <property type="molecule type" value="Genomic_DNA"/>
</dbReference>
<gene>
    <name evidence="2" type="ORF">BO99DRAFT_43417</name>
</gene>
<dbReference type="Proteomes" id="UP000249829">
    <property type="component" value="Unassembled WGS sequence"/>
</dbReference>
<reference evidence="2 3" key="1">
    <citation type="submission" date="2018-02" db="EMBL/GenBank/DDBJ databases">
        <title>The genomes of Aspergillus section Nigri reveals drivers in fungal speciation.</title>
        <authorList>
            <consortium name="DOE Joint Genome Institute"/>
            <person name="Vesth T.C."/>
            <person name="Nybo J."/>
            <person name="Theobald S."/>
            <person name="Brandl J."/>
            <person name="Frisvad J.C."/>
            <person name="Nielsen K.F."/>
            <person name="Lyhne E.K."/>
            <person name="Kogle M.E."/>
            <person name="Kuo A."/>
            <person name="Riley R."/>
            <person name="Clum A."/>
            <person name="Nolan M."/>
            <person name="Lipzen A."/>
            <person name="Salamov A."/>
            <person name="Henrissat B."/>
            <person name="Wiebenga A."/>
            <person name="De vries R.P."/>
            <person name="Grigoriev I.V."/>
            <person name="Mortensen U.H."/>
            <person name="Andersen M.R."/>
            <person name="Baker S.E."/>
        </authorList>
    </citation>
    <scope>NUCLEOTIDE SEQUENCE [LARGE SCALE GENOMIC DNA]</scope>
    <source>
        <strain evidence="2 3">CBS 115571</strain>
    </source>
</reference>
<sequence length="200" mass="22580">MRSHLQFTSQLSGVLYSAYPFSLSCSLGHSVSAADTLTVGRRLGRGTKLGNPHSVDSGVWRVYPGLGCTHHHELYRGFYWTRLERFSCRCSEKEECECVCDKVGDQMVQPISRLTGVLRNNHLPSERFLTIRPIVRVVQLVDIQKQVVHLCSIRSPGHSEGGLKTDYLIGRKARRKLRSKRGRRKCKAPVSESLSSLSKR</sequence>
<keyword evidence="3" id="KW-1185">Reference proteome</keyword>
<dbReference type="AlphaFoldDB" id="A0A2V5HCH9"/>
<proteinExistence type="predicted"/>
<feature type="region of interest" description="Disordered" evidence="1">
    <location>
        <begin position="180"/>
        <end position="200"/>
    </location>
</feature>
<evidence type="ECO:0000256" key="1">
    <source>
        <dbReference type="SAM" id="MobiDB-lite"/>
    </source>
</evidence>
<dbReference type="PROSITE" id="PS51257">
    <property type="entry name" value="PROKAR_LIPOPROTEIN"/>
    <property type="match status" value="1"/>
</dbReference>
<name>A0A2V5HCH9_ASPV1</name>
<evidence type="ECO:0000313" key="3">
    <source>
        <dbReference type="Proteomes" id="UP000249829"/>
    </source>
</evidence>
<protein>
    <submittedName>
        <fullName evidence="2">Uncharacterized protein</fullName>
    </submittedName>
</protein>